<dbReference type="Proteomes" id="UP000219338">
    <property type="component" value="Unassembled WGS sequence"/>
</dbReference>
<feature type="region of interest" description="Disordered" evidence="1">
    <location>
        <begin position="135"/>
        <end position="223"/>
    </location>
</feature>
<accession>A0A284RA95</accession>
<feature type="compositionally biased region" description="Polar residues" evidence="1">
    <location>
        <begin position="185"/>
        <end position="194"/>
    </location>
</feature>
<evidence type="ECO:0000313" key="2">
    <source>
        <dbReference type="EMBL" id="SJL05669.1"/>
    </source>
</evidence>
<keyword evidence="3" id="KW-1185">Reference proteome</keyword>
<dbReference type="OMA" id="PLIYFRK"/>
<dbReference type="EMBL" id="FUEG01000006">
    <property type="protein sequence ID" value="SJL05669.1"/>
    <property type="molecule type" value="Genomic_DNA"/>
</dbReference>
<sequence length="250" mass="28081">MDDDRSVFYSPILYSALSSANSRHLIQPDIDDGLLTPSDYKTLQHYFNEKPISAPNVWSVAIGVLAIQAIRVLDRQATPFWRKPWTFAVVTGASATPLIYFRKVDLDMQNDVLQRLENPEGVKQTYINAKARFTHATAPNSEPHPDEPPPALGHRPMPFVTSTPSSAPTTASSRWNQIRAANARNPGTSSWDTLRQSHERVSVKRSQFGASANPDEFARNDQATEQARFDALLEQERNFGQTSNEFQKKK</sequence>
<evidence type="ECO:0000256" key="1">
    <source>
        <dbReference type="SAM" id="MobiDB-lite"/>
    </source>
</evidence>
<evidence type="ECO:0000313" key="3">
    <source>
        <dbReference type="Proteomes" id="UP000219338"/>
    </source>
</evidence>
<reference evidence="3" key="1">
    <citation type="journal article" date="2017" name="Nat. Ecol. Evol.">
        <title>Genome expansion and lineage-specific genetic innovations in the forest pathogenic fungi Armillaria.</title>
        <authorList>
            <person name="Sipos G."/>
            <person name="Prasanna A.N."/>
            <person name="Walter M.C."/>
            <person name="O'Connor E."/>
            <person name="Balint B."/>
            <person name="Krizsan K."/>
            <person name="Kiss B."/>
            <person name="Hess J."/>
            <person name="Varga T."/>
            <person name="Slot J."/>
            <person name="Riley R."/>
            <person name="Boka B."/>
            <person name="Rigling D."/>
            <person name="Barry K."/>
            <person name="Lee J."/>
            <person name="Mihaltcheva S."/>
            <person name="LaButti K."/>
            <person name="Lipzen A."/>
            <person name="Waldron R."/>
            <person name="Moloney N.M."/>
            <person name="Sperisen C."/>
            <person name="Kredics L."/>
            <person name="Vagvoelgyi C."/>
            <person name="Patrignani A."/>
            <person name="Fitzpatrick D."/>
            <person name="Nagy I."/>
            <person name="Doyle S."/>
            <person name="Anderson J.B."/>
            <person name="Grigoriev I.V."/>
            <person name="Gueldener U."/>
            <person name="Muensterkoetter M."/>
            <person name="Nagy L.G."/>
        </authorList>
    </citation>
    <scope>NUCLEOTIDE SEQUENCE [LARGE SCALE GENOMIC DNA]</scope>
    <source>
        <strain evidence="3">C18/9</strain>
    </source>
</reference>
<proteinExistence type="predicted"/>
<name>A0A284RA95_ARMOS</name>
<protein>
    <submittedName>
        <fullName evidence="2">Uncharacterized protein</fullName>
    </submittedName>
</protein>
<dbReference type="OrthoDB" id="3201807at2759"/>
<feature type="compositionally biased region" description="Low complexity" evidence="1">
    <location>
        <begin position="161"/>
        <end position="173"/>
    </location>
</feature>
<organism evidence="2 3">
    <name type="scientific">Armillaria ostoyae</name>
    <name type="common">Armillaria root rot fungus</name>
    <dbReference type="NCBI Taxonomy" id="47428"/>
    <lineage>
        <taxon>Eukaryota</taxon>
        <taxon>Fungi</taxon>
        <taxon>Dikarya</taxon>
        <taxon>Basidiomycota</taxon>
        <taxon>Agaricomycotina</taxon>
        <taxon>Agaricomycetes</taxon>
        <taxon>Agaricomycetidae</taxon>
        <taxon>Agaricales</taxon>
        <taxon>Marasmiineae</taxon>
        <taxon>Physalacriaceae</taxon>
        <taxon>Armillaria</taxon>
    </lineage>
</organism>
<dbReference type="AlphaFoldDB" id="A0A284RA95"/>
<gene>
    <name evidence="2" type="ORF">ARMOST_09005</name>
</gene>